<accession>A0A059KVP8</accession>
<dbReference type="eggNOG" id="COG1886">
    <property type="taxonomic scope" value="Bacteria"/>
</dbReference>
<sequence length="240" mass="26233">MNPLSLRRIDQRLAQATRQLGQGLTLGFSAQGLMGELTLRPVTYGTFASNDGVWLRSAIGLLRLSDASAVLSLLGDVPAVLQGTHQPWYWQFLNQQLSAPIAALLAPIQPVEEDSCKLAAEVQCRLHVRLGTESVHALLATDPDTLLRLLTGAPWQAHQSPMGDDWQISHPLVIGQLSLTLEQLASLRPGDVVLPGHCHFDSEGNGRLDLAGRIWEAGIEAHAQRLTLRLSHEEDFKNGR</sequence>
<dbReference type="AlphaFoldDB" id="A0A059KVP8"/>
<comment type="caution">
    <text evidence="1">The sequence shown here is derived from an EMBL/GenBank/DDBJ whole genome shotgun (WGS) entry which is preliminary data.</text>
</comment>
<dbReference type="Proteomes" id="UP000026739">
    <property type="component" value="Unassembled WGS sequence"/>
</dbReference>
<dbReference type="EMBL" id="AZQQ01000100">
    <property type="protein sequence ID" value="KDD66127.1"/>
    <property type="molecule type" value="Genomic_DNA"/>
</dbReference>
<gene>
    <name evidence="1" type="ORF">V466_25435</name>
</gene>
<organism evidence="1 2">
    <name type="scientific">Pseudomonas mandelii PD30</name>
    <dbReference type="NCBI Taxonomy" id="1419583"/>
    <lineage>
        <taxon>Bacteria</taxon>
        <taxon>Pseudomonadati</taxon>
        <taxon>Pseudomonadota</taxon>
        <taxon>Gammaproteobacteria</taxon>
        <taxon>Pseudomonadales</taxon>
        <taxon>Pseudomonadaceae</taxon>
        <taxon>Pseudomonas</taxon>
    </lineage>
</organism>
<evidence type="ECO:0000313" key="1">
    <source>
        <dbReference type="EMBL" id="KDD66127.1"/>
    </source>
</evidence>
<evidence type="ECO:0000313" key="2">
    <source>
        <dbReference type="Proteomes" id="UP000026739"/>
    </source>
</evidence>
<reference evidence="1 2" key="1">
    <citation type="submission" date="2013-12" db="EMBL/GenBank/DDBJ databases">
        <authorList>
            <person name="Formusa P.A."/>
            <person name="Habash M."/>
            <person name="Lee H."/>
            <person name="Trevors J.T."/>
        </authorList>
    </citation>
    <scope>NUCLEOTIDE SEQUENCE [LARGE SCALE GENOMIC DNA]</scope>
    <source>
        <strain evidence="1 2">PD30</strain>
    </source>
</reference>
<proteinExistence type="predicted"/>
<protein>
    <submittedName>
        <fullName evidence="1">Type III secretion system protein</fullName>
    </submittedName>
</protein>
<dbReference type="RefSeq" id="WP_033060848.1">
    <property type="nucleotide sequence ID" value="NZ_AZQQ01000100.1"/>
</dbReference>
<name>A0A059KVP8_9PSED</name>